<protein>
    <submittedName>
        <fullName evidence="2">Uncharacterized protein</fullName>
    </submittedName>
</protein>
<evidence type="ECO:0000313" key="2">
    <source>
        <dbReference type="EMBL" id="CAA9406395.1"/>
    </source>
</evidence>
<feature type="compositionally biased region" description="Basic residues" evidence="1">
    <location>
        <begin position="56"/>
        <end position="69"/>
    </location>
</feature>
<feature type="region of interest" description="Disordered" evidence="1">
    <location>
        <begin position="144"/>
        <end position="202"/>
    </location>
</feature>
<dbReference type="EMBL" id="CADCUZ010000039">
    <property type="protein sequence ID" value="CAA9406395.1"/>
    <property type="molecule type" value="Genomic_DNA"/>
</dbReference>
<feature type="compositionally biased region" description="Basic and acidic residues" evidence="1">
    <location>
        <begin position="181"/>
        <end position="192"/>
    </location>
</feature>
<accession>A0A6J4P4X1</accession>
<feature type="non-terminal residue" evidence="2">
    <location>
        <position position="1"/>
    </location>
</feature>
<sequence length="202" mass="21842">VHKRSGRARAARAEFELLRAGGGGGHLLRGPPLRLPGVRRNLPRRPGLLRLGQPRPRPRRSGVPRRLHTPGRQGGRGGKRREERDVRRALRLADVLRRSEPVHGAPDGPPGAGADGQDLAQTAPRAFGAAGFCHPLAALRLRGPEGQGPRRFRALLGPDRPPQASAVAARARPPLRPGPTEGHKPGRYEGRQRVRPPYFGGV</sequence>
<name>A0A6J4P4X1_9ACTN</name>
<evidence type="ECO:0000256" key="1">
    <source>
        <dbReference type="SAM" id="MobiDB-lite"/>
    </source>
</evidence>
<feature type="compositionally biased region" description="Low complexity" evidence="1">
    <location>
        <begin position="162"/>
        <end position="172"/>
    </location>
</feature>
<proteinExistence type="predicted"/>
<dbReference type="AlphaFoldDB" id="A0A6J4P4X1"/>
<feature type="compositionally biased region" description="Low complexity" evidence="1">
    <location>
        <begin position="28"/>
        <end position="54"/>
    </location>
</feature>
<organism evidence="2">
    <name type="scientific">uncultured Rubrobacteraceae bacterium</name>
    <dbReference type="NCBI Taxonomy" id="349277"/>
    <lineage>
        <taxon>Bacteria</taxon>
        <taxon>Bacillati</taxon>
        <taxon>Actinomycetota</taxon>
        <taxon>Rubrobacteria</taxon>
        <taxon>Rubrobacterales</taxon>
        <taxon>Rubrobacteraceae</taxon>
        <taxon>environmental samples</taxon>
    </lineage>
</organism>
<reference evidence="2" key="1">
    <citation type="submission" date="2020-02" db="EMBL/GenBank/DDBJ databases">
        <authorList>
            <person name="Meier V. D."/>
        </authorList>
    </citation>
    <scope>NUCLEOTIDE SEQUENCE</scope>
    <source>
        <strain evidence="2">AVDCRST_MAG55</strain>
    </source>
</reference>
<gene>
    <name evidence="2" type="ORF">AVDCRST_MAG55-1025</name>
</gene>
<feature type="region of interest" description="Disordered" evidence="1">
    <location>
        <begin position="20"/>
        <end position="118"/>
    </location>
</feature>
<feature type="non-terminal residue" evidence="2">
    <location>
        <position position="202"/>
    </location>
</feature>